<sequence length="67" mass="7359">MSAQPVHLAIDVRSVLARPLHELRGFTHPDGRAMTPRQAKAALVAQLAEGNELLSIGRSAPFDFIRR</sequence>
<evidence type="ECO:0000313" key="2">
    <source>
        <dbReference type="Proteomes" id="UP000092634"/>
    </source>
</evidence>
<evidence type="ECO:0000313" key="1">
    <source>
        <dbReference type="EMBL" id="OFJ49580.1"/>
    </source>
</evidence>
<dbReference type="AlphaFoldDB" id="A0A1E8PUL7"/>
<protein>
    <submittedName>
        <fullName evidence="1">Uncharacterized protein</fullName>
    </submittedName>
</protein>
<dbReference type="Proteomes" id="UP000092634">
    <property type="component" value="Unassembled WGS sequence"/>
</dbReference>
<reference evidence="1 2" key="1">
    <citation type="submission" date="2016-10" db="EMBL/GenBank/DDBJ databases">
        <title>Updated version of Genome Assembly of Janthinobacterium lividum ERGS5:01.</title>
        <authorList>
            <person name="Kumar R."/>
            <person name="Acharya V."/>
            <person name="Singh D."/>
        </authorList>
    </citation>
    <scope>NUCLEOTIDE SEQUENCE [LARGE SCALE GENOMIC DNA]</scope>
    <source>
        <strain evidence="1 2">ERGS5:01</strain>
    </source>
</reference>
<gene>
    <name evidence="1" type="ORF">BA896_012605</name>
</gene>
<name>A0A1E8PUL7_9BURK</name>
<organism evidence="1 2">
    <name type="scientific">Janthinobacterium lividum</name>
    <dbReference type="NCBI Taxonomy" id="29581"/>
    <lineage>
        <taxon>Bacteria</taxon>
        <taxon>Pseudomonadati</taxon>
        <taxon>Pseudomonadota</taxon>
        <taxon>Betaproteobacteria</taxon>
        <taxon>Burkholderiales</taxon>
        <taxon>Oxalobacteraceae</taxon>
        <taxon>Janthinobacterium</taxon>
    </lineage>
</organism>
<dbReference type="EMBL" id="MAQB02000001">
    <property type="protein sequence ID" value="OFJ49580.1"/>
    <property type="molecule type" value="Genomic_DNA"/>
</dbReference>
<proteinExistence type="predicted"/>
<accession>A0A1E8PUL7</accession>
<comment type="caution">
    <text evidence="1">The sequence shown here is derived from an EMBL/GenBank/DDBJ whole genome shotgun (WGS) entry which is preliminary data.</text>
</comment>